<keyword evidence="9" id="KW-0133">Cell shape</keyword>
<dbReference type="GO" id="GO:0051301">
    <property type="term" value="P:cell division"/>
    <property type="evidence" value="ECO:0007669"/>
    <property type="project" value="UniProtKB-KW"/>
</dbReference>
<dbReference type="InterPro" id="IPR036565">
    <property type="entry name" value="Mur-like_cat_sf"/>
</dbReference>
<feature type="domain" description="Mur ligase C-terminal" evidence="16">
    <location>
        <begin position="331"/>
        <end position="464"/>
    </location>
</feature>
<evidence type="ECO:0000256" key="4">
    <source>
        <dbReference type="ARBA" id="ARBA00022490"/>
    </source>
</evidence>
<comment type="subcellular location">
    <subcellularLocation>
        <location evidence="1">Cytoplasm</location>
    </subcellularLocation>
</comment>
<dbReference type="InterPro" id="IPR036615">
    <property type="entry name" value="Mur_ligase_C_dom_sf"/>
</dbReference>
<feature type="domain" description="Mur ligase N-terminal catalytic" evidence="15">
    <location>
        <begin position="17"/>
        <end position="114"/>
    </location>
</feature>
<keyword evidence="11" id="KW-0131">Cell cycle</keyword>
<evidence type="ECO:0000313" key="19">
    <source>
        <dbReference type="Proteomes" id="UP000184603"/>
    </source>
</evidence>
<dbReference type="InterPro" id="IPR005757">
    <property type="entry name" value="Mpl"/>
</dbReference>
<dbReference type="PANTHER" id="PTHR43445:SF5">
    <property type="entry name" value="UDP-N-ACETYLMURAMATE--L-ALANYL-GAMMA-D-GLUTAMYL-MESO-2,6-DIAMINOHEPTANDIOATE LIGASE"/>
    <property type="match status" value="1"/>
</dbReference>
<dbReference type="GO" id="GO:0009252">
    <property type="term" value="P:peptidoglycan biosynthetic process"/>
    <property type="evidence" value="ECO:0007669"/>
    <property type="project" value="UniProtKB-UniRule"/>
</dbReference>
<feature type="domain" description="Mur ligase central" evidence="17">
    <location>
        <begin position="123"/>
        <end position="308"/>
    </location>
</feature>
<protein>
    <recommendedName>
        <fullName evidence="3 14">UDP-N-acetylmuramate--L-alanine ligase</fullName>
        <ecNumber evidence="3 14">6.3.2.8</ecNumber>
    </recommendedName>
</protein>
<keyword evidence="12" id="KW-0961">Cell wall biogenesis/degradation</keyword>
<dbReference type="EC" id="6.3.2.8" evidence="3 14"/>
<dbReference type="InterPro" id="IPR004101">
    <property type="entry name" value="Mur_ligase_C"/>
</dbReference>
<name>A0A1M7Y476_9BACT</name>
<evidence type="ECO:0000256" key="3">
    <source>
        <dbReference type="ARBA" id="ARBA00012211"/>
    </source>
</evidence>
<dbReference type="SUPFAM" id="SSF53623">
    <property type="entry name" value="MurD-like peptide ligases, catalytic domain"/>
    <property type="match status" value="1"/>
</dbReference>
<evidence type="ECO:0000259" key="15">
    <source>
        <dbReference type="Pfam" id="PF01225"/>
    </source>
</evidence>
<keyword evidence="8" id="KW-0067">ATP-binding</keyword>
<dbReference type="RefSeq" id="WP_073612978.1">
    <property type="nucleotide sequence ID" value="NZ_FRFE01000006.1"/>
</dbReference>
<dbReference type="NCBIfam" id="TIGR01082">
    <property type="entry name" value="murC"/>
    <property type="match status" value="1"/>
</dbReference>
<dbReference type="Gene3D" id="3.40.50.720">
    <property type="entry name" value="NAD(P)-binding Rossmann-like Domain"/>
    <property type="match status" value="1"/>
</dbReference>
<dbReference type="InterPro" id="IPR013221">
    <property type="entry name" value="Mur_ligase_cen"/>
</dbReference>
<evidence type="ECO:0000256" key="8">
    <source>
        <dbReference type="ARBA" id="ARBA00022840"/>
    </source>
</evidence>
<keyword evidence="19" id="KW-1185">Reference proteome</keyword>
<keyword evidence="10" id="KW-0573">Peptidoglycan synthesis</keyword>
<dbReference type="AlphaFoldDB" id="A0A1M7Y476"/>
<dbReference type="GO" id="GO:0005524">
    <property type="term" value="F:ATP binding"/>
    <property type="evidence" value="ECO:0007669"/>
    <property type="project" value="UniProtKB-KW"/>
</dbReference>
<evidence type="ECO:0000313" key="18">
    <source>
        <dbReference type="EMBL" id="SHO46844.1"/>
    </source>
</evidence>
<dbReference type="UniPathway" id="UPA00219"/>
<evidence type="ECO:0000256" key="6">
    <source>
        <dbReference type="ARBA" id="ARBA00022618"/>
    </source>
</evidence>
<dbReference type="Pfam" id="PF01225">
    <property type="entry name" value="Mur_ligase"/>
    <property type="match status" value="1"/>
</dbReference>
<dbReference type="GO" id="GO:0005737">
    <property type="term" value="C:cytoplasm"/>
    <property type="evidence" value="ECO:0007669"/>
    <property type="project" value="UniProtKB-SubCell"/>
</dbReference>
<accession>A0A1M7Y476</accession>
<comment type="catalytic activity">
    <reaction evidence="13">
        <text>UDP-N-acetyl-alpha-D-muramate + L-alanine + ATP = UDP-N-acetyl-alpha-D-muramoyl-L-alanine + ADP + phosphate + H(+)</text>
        <dbReference type="Rhea" id="RHEA:23372"/>
        <dbReference type="ChEBI" id="CHEBI:15378"/>
        <dbReference type="ChEBI" id="CHEBI:30616"/>
        <dbReference type="ChEBI" id="CHEBI:43474"/>
        <dbReference type="ChEBI" id="CHEBI:57972"/>
        <dbReference type="ChEBI" id="CHEBI:70757"/>
        <dbReference type="ChEBI" id="CHEBI:83898"/>
        <dbReference type="ChEBI" id="CHEBI:456216"/>
        <dbReference type="EC" id="6.3.2.8"/>
    </reaction>
</comment>
<dbReference type="SUPFAM" id="SSF51984">
    <property type="entry name" value="MurCD N-terminal domain"/>
    <property type="match status" value="1"/>
</dbReference>
<sequence length="484" mass="53113">MIELDPERNFAPEELNHIHIMGICGTGMAALAGMLQQQGYTITGSDNHVYPPMSDFLAELGIAVSDGYGAHNLTPHPDLVIVGNVITRVNPEAVALAELGLPYLSFPQALAQFFISSRSSLVVAGTHGKTTTCSLLATALFRAGLDPTFMIGGIIREFGGNFTIGEGKYFVAEGDEYDTAFFDKGSKFLHYQPKIAVITSIEFDHADIFADLDAIKRSFRKFIALIPEDGLLIANFDDANVRELAAAAVCRVQSYGLSSSCDWTITDIAMKDGLTLFTAHFQGKELGRLSVRLPGRHNCLNSLAVTAIMHHLGVAVSTISEGLSTFGGVKRRQEVRGIENGVTVIDDFAHHPTAVKETLDALRMAYPDQRLVVVFEPRTNTSRRSVFQEEYTRVFDQGDHIVLREPVPLANVEEDNQFSSLRLAEDLKVQRNLKAYAFKDTDEILAHLDMELKSGDVVAILSNGGFDNIHTRLLAQLKTHSPFT</sequence>
<dbReference type="Gene3D" id="3.40.1190.10">
    <property type="entry name" value="Mur-like, catalytic domain"/>
    <property type="match status" value="1"/>
</dbReference>
<dbReference type="NCBIfam" id="TIGR01081">
    <property type="entry name" value="mpl"/>
    <property type="match status" value="1"/>
</dbReference>
<dbReference type="Gene3D" id="3.90.190.20">
    <property type="entry name" value="Mur ligase, C-terminal domain"/>
    <property type="match status" value="1"/>
</dbReference>
<keyword evidence="5 18" id="KW-0436">Ligase</keyword>
<evidence type="ECO:0000256" key="14">
    <source>
        <dbReference type="NCBIfam" id="TIGR01082"/>
    </source>
</evidence>
<evidence type="ECO:0000259" key="16">
    <source>
        <dbReference type="Pfam" id="PF02875"/>
    </source>
</evidence>
<evidence type="ECO:0000259" key="17">
    <source>
        <dbReference type="Pfam" id="PF08245"/>
    </source>
</evidence>
<evidence type="ECO:0000256" key="2">
    <source>
        <dbReference type="ARBA" id="ARBA00004752"/>
    </source>
</evidence>
<dbReference type="InterPro" id="IPR000713">
    <property type="entry name" value="Mur_ligase_N"/>
</dbReference>
<evidence type="ECO:0000256" key="9">
    <source>
        <dbReference type="ARBA" id="ARBA00022960"/>
    </source>
</evidence>
<evidence type="ECO:0000256" key="5">
    <source>
        <dbReference type="ARBA" id="ARBA00022598"/>
    </source>
</evidence>
<gene>
    <name evidence="18" type="ORF">SAMN02745220_01662</name>
</gene>
<organism evidence="18 19">
    <name type="scientific">Desulfopila aestuarii DSM 18488</name>
    <dbReference type="NCBI Taxonomy" id="1121416"/>
    <lineage>
        <taxon>Bacteria</taxon>
        <taxon>Pseudomonadati</taxon>
        <taxon>Thermodesulfobacteriota</taxon>
        <taxon>Desulfobulbia</taxon>
        <taxon>Desulfobulbales</taxon>
        <taxon>Desulfocapsaceae</taxon>
        <taxon>Desulfopila</taxon>
    </lineage>
</organism>
<dbReference type="GO" id="GO:0008763">
    <property type="term" value="F:UDP-N-acetylmuramate-L-alanine ligase activity"/>
    <property type="evidence" value="ECO:0007669"/>
    <property type="project" value="UniProtKB-UniRule"/>
</dbReference>
<proteinExistence type="predicted"/>
<evidence type="ECO:0000256" key="13">
    <source>
        <dbReference type="ARBA" id="ARBA00047833"/>
    </source>
</evidence>
<evidence type="ECO:0000256" key="11">
    <source>
        <dbReference type="ARBA" id="ARBA00023306"/>
    </source>
</evidence>
<keyword evidence="7" id="KW-0547">Nucleotide-binding</keyword>
<comment type="pathway">
    <text evidence="2">Cell wall biogenesis; peptidoglycan biosynthesis.</text>
</comment>
<dbReference type="GO" id="GO:0008360">
    <property type="term" value="P:regulation of cell shape"/>
    <property type="evidence" value="ECO:0007669"/>
    <property type="project" value="UniProtKB-KW"/>
</dbReference>
<dbReference type="EMBL" id="FRFE01000006">
    <property type="protein sequence ID" value="SHO46844.1"/>
    <property type="molecule type" value="Genomic_DNA"/>
</dbReference>
<reference evidence="18 19" key="1">
    <citation type="submission" date="2016-12" db="EMBL/GenBank/DDBJ databases">
        <authorList>
            <person name="Song W.-J."/>
            <person name="Kurnit D.M."/>
        </authorList>
    </citation>
    <scope>NUCLEOTIDE SEQUENCE [LARGE SCALE GENOMIC DNA]</scope>
    <source>
        <strain evidence="18 19">DSM 18488</strain>
    </source>
</reference>
<dbReference type="PANTHER" id="PTHR43445">
    <property type="entry name" value="UDP-N-ACETYLMURAMATE--L-ALANINE LIGASE-RELATED"/>
    <property type="match status" value="1"/>
</dbReference>
<dbReference type="Proteomes" id="UP000184603">
    <property type="component" value="Unassembled WGS sequence"/>
</dbReference>
<dbReference type="SUPFAM" id="SSF53244">
    <property type="entry name" value="MurD-like peptide ligases, peptide-binding domain"/>
    <property type="match status" value="1"/>
</dbReference>
<evidence type="ECO:0000256" key="12">
    <source>
        <dbReference type="ARBA" id="ARBA00023316"/>
    </source>
</evidence>
<dbReference type="InterPro" id="IPR050061">
    <property type="entry name" value="MurCDEF_pg_biosynth"/>
</dbReference>
<evidence type="ECO:0000256" key="1">
    <source>
        <dbReference type="ARBA" id="ARBA00004496"/>
    </source>
</evidence>
<dbReference type="STRING" id="1121416.SAMN02745220_01662"/>
<dbReference type="GO" id="GO:0071555">
    <property type="term" value="P:cell wall organization"/>
    <property type="evidence" value="ECO:0007669"/>
    <property type="project" value="UniProtKB-KW"/>
</dbReference>
<evidence type="ECO:0000256" key="10">
    <source>
        <dbReference type="ARBA" id="ARBA00022984"/>
    </source>
</evidence>
<keyword evidence="4" id="KW-0963">Cytoplasm</keyword>
<keyword evidence="6" id="KW-0132">Cell division</keyword>
<evidence type="ECO:0000256" key="7">
    <source>
        <dbReference type="ARBA" id="ARBA00022741"/>
    </source>
</evidence>
<dbReference type="Pfam" id="PF08245">
    <property type="entry name" value="Mur_ligase_M"/>
    <property type="match status" value="1"/>
</dbReference>
<dbReference type="Pfam" id="PF02875">
    <property type="entry name" value="Mur_ligase_C"/>
    <property type="match status" value="1"/>
</dbReference>
<dbReference type="InterPro" id="IPR005758">
    <property type="entry name" value="UDP-N-AcMur_Ala_ligase_MurC"/>
</dbReference>